<dbReference type="GO" id="GO:0017000">
    <property type="term" value="P:antibiotic biosynthetic process"/>
    <property type="evidence" value="ECO:0007669"/>
    <property type="project" value="UniProtKB-ARBA"/>
</dbReference>
<feature type="domain" description="Carrier" evidence="5">
    <location>
        <begin position="85"/>
        <end position="160"/>
    </location>
</feature>
<evidence type="ECO:0000256" key="2">
    <source>
        <dbReference type="ARBA" id="ARBA00022553"/>
    </source>
</evidence>
<evidence type="ECO:0000256" key="3">
    <source>
        <dbReference type="ARBA" id="ARBA00022679"/>
    </source>
</evidence>
<dbReference type="SMART" id="SM01294">
    <property type="entry name" value="PKS_PP_betabranch"/>
    <property type="match status" value="1"/>
</dbReference>
<dbReference type="GO" id="GO:0004312">
    <property type="term" value="F:fatty acid synthase activity"/>
    <property type="evidence" value="ECO:0007669"/>
    <property type="project" value="TreeGrafter"/>
</dbReference>
<keyword evidence="1" id="KW-0596">Phosphopantetheine</keyword>
<protein>
    <recommendedName>
        <fullName evidence="5">Carrier domain-containing protein</fullName>
    </recommendedName>
</protein>
<comment type="caution">
    <text evidence="6">The sequence shown here is derived from an EMBL/GenBank/DDBJ whole genome shotgun (WGS) entry which is preliminary data.</text>
</comment>
<dbReference type="InterPro" id="IPR050091">
    <property type="entry name" value="PKS_NRPS_Biosynth_Enz"/>
</dbReference>
<dbReference type="EMBL" id="NHZO01000168">
    <property type="protein sequence ID" value="PHQ48335.1"/>
    <property type="molecule type" value="Genomic_DNA"/>
</dbReference>
<evidence type="ECO:0000256" key="1">
    <source>
        <dbReference type="ARBA" id="ARBA00022450"/>
    </source>
</evidence>
<dbReference type="InterPro" id="IPR020806">
    <property type="entry name" value="PKS_PP-bd"/>
</dbReference>
<dbReference type="Pfam" id="PF00550">
    <property type="entry name" value="PP-binding"/>
    <property type="match status" value="1"/>
</dbReference>
<name>A0A2G1XAU3_STRCJ</name>
<dbReference type="PROSITE" id="PS00012">
    <property type="entry name" value="PHOSPHOPANTETHEINE"/>
    <property type="match status" value="1"/>
</dbReference>
<keyword evidence="4" id="KW-0511">Multifunctional enzyme</keyword>
<dbReference type="Gene3D" id="1.10.1200.10">
    <property type="entry name" value="ACP-like"/>
    <property type="match status" value="1"/>
</dbReference>
<dbReference type="PROSITE" id="PS50075">
    <property type="entry name" value="CARRIER"/>
    <property type="match status" value="1"/>
</dbReference>
<dbReference type="AlphaFoldDB" id="A0A2G1XAU3"/>
<dbReference type="Proteomes" id="UP000222531">
    <property type="component" value="Unassembled WGS sequence"/>
</dbReference>
<keyword evidence="2" id="KW-0597">Phosphoprotein</keyword>
<dbReference type="PANTHER" id="PTHR43775:SF51">
    <property type="entry name" value="INACTIVE PHENOLPHTHIOCEROL SYNTHESIS POLYKETIDE SYNTHASE TYPE I PKS1-RELATED"/>
    <property type="match status" value="1"/>
</dbReference>
<sequence length="241" mass="25170">MRGKGAMPLSVEQGLELFDAACRGADAAPVASPLDVRALAAAGAVPPVLRGLVPAAPVRRVAGTGDGGAGLRRRLAELSAGEQGQLVVDLVRGQVASVLRHADARSVDAARTFQEIGFDSLTAVDLRNRLTAATGVRLAATAIFDYPTPAALGAHLLAQVAPEAADPVEVRLRELDKIASVISAMAEDATLRERLSPRMESIVAMWTDMQRPAQDEGAGQDLESASLEDMFGIIDQELDGS</sequence>
<dbReference type="GO" id="GO:0006633">
    <property type="term" value="P:fatty acid biosynthetic process"/>
    <property type="evidence" value="ECO:0007669"/>
    <property type="project" value="TreeGrafter"/>
</dbReference>
<dbReference type="FunFam" id="1.10.1200.10:FF:000007">
    <property type="entry name" value="Probable polyketide synthase pks17"/>
    <property type="match status" value="1"/>
</dbReference>
<dbReference type="PANTHER" id="PTHR43775">
    <property type="entry name" value="FATTY ACID SYNTHASE"/>
    <property type="match status" value="1"/>
</dbReference>
<keyword evidence="7" id="KW-1185">Reference proteome</keyword>
<accession>A0A2G1XAU3</accession>
<keyword evidence="3" id="KW-0808">Transferase</keyword>
<dbReference type="InterPro" id="IPR009081">
    <property type="entry name" value="PP-bd_ACP"/>
</dbReference>
<dbReference type="GO" id="GO:0031177">
    <property type="term" value="F:phosphopantetheine binding"/>
    <property type="evidence" value="ECO:0007669"/>
    <property type="project" value="InterPro"/>
</dbReference>
<dbReference type="SMART" id="SM00823">
    <property type="entry name" value="PKS_PP"/>
    <property type="match status" value="1"/>
</dbReference>
<organism evidence="6 7">
    <name type="scientific">Streptomyces cinnamoneus</name>
    <name type="common">Streptoverticillium cinnamoneum</name>
    <dbReference type="NCBI Taxonomy" id="53446"/>
    <lineage>
        <taxon>Bacteria</taxon>
        <taxon>Bacillati</taxon>
        <taxon>Actinomycetota</taxon>
        <taxon>Actinomycetes</taxon>
        <taxon>Kitasatosporales</taxon>
        <taxon>Streptomycetaceae</taxon>
        <taxon>Streptomyces</taxon>
        <taxon>Streptomyces cinnamoneus group</taxon>
    </lineage>
</organism>
<dbReference type="InterPro" id="IPR036736">
    <property type="entry name" value="ACP-like_sf"/>
</dbReference>
<evidence type="ECO:0000313" key="6">
    <source>
        <dbReference type="EMBL" id="PHQ48335.1"/>
    </source>
</evidence>
<evidence type="ECO:0000259" key="5">
    <source>
        <dbReference type="PROSITE" id="PS50075"/>
    </source>
</evidence>
<proteinExistence type="predicted"/>
<gene>
    <name evidence="6" type="ORF">BLA24_31120</name>
</gene>
<evidence type="ECO:0000256" key="4">
    <source>
        <dbReference type="ARBA" id="ARBA00023268"/>
    </source>
</evidence>
<dbReference type="RefSeq" id="WP_099202858.1">
    <property type="nucleotide sequence ID" value="NZ_NHZO01000168.1"/>
</dbReference>
<dbReference type="InterPro" id="IPR006162">
    <property type="entry name" value="Ppantetheine_attach_site"/>
</dbReference>
<dbReference type="SUPFAM" id="SSF47336">
    <property type="entry name" value="ACP-like"/>
    <property type="match status" value="1"/>
</dbReference>
<evidence type="ECO:0000313" key="7">
    <source>
        <dbReference type="Proteomes" id="UP000222531"/>
    </source>
</evidence>
<reference evidence="6 7" key="1">
    <citation type="journal article" date="2017" name="Biochemistry">
        <title>Identification of the Biosynthetic Pathway for the Antibiotic Bicyclomycin.</title>
        <authorList>
            <person name="Patteson J."/>
            <person name="Cai W."/>
            <person name="Johnson R.A."/>
            <person name="Santa Maria K."/>
            <person name="Li B."/>
        </authorList>
    </citation>
    <scope>NUCLEOTIDE SEQUENCE [LARGE SCALE GENOMIC DNA]</scope>
    <source>
        <strain evidence="6 7">ATCC 21532</strain>
    </source>
</reference>